<dbReference type="InterPro" id="IPR050700">
    <property type="entry name" value="YIM1/Zinc_Alcohol_DH_Fams"/>
</dbReference>
<dbReference type="SUPFAM" id="SSF51735">
    <property type="entry name" value="NAD(P)-binding Rossmann-fold domains"/>
    <property type="match status" value="1"/>
</dbReference>
<name>A0A9N9EI09_9GLOM</name>
<keyword evidence="2" id="KW-1185">Reference proteome</keyword>
<dbReference type="Pfam" id="PF13602">
    <property type="entry name" value="ADH_zinc_N_2"/>
    <property type="match status" value="1"/>
</dbReference>
<dbReference type="CDD" id="cd08267">
    <property type="entry name" value="MDR1"/>
    <property type="match status" value="1"/>
</dbReference>
<reference evidence="1" key="1">
    <citation type="submission" date="2021-06" db="EMBL/GenBank/DDBJ databases">
        <authorList>
            <person name="Kallberg Y."/>
            <person name="Tangrot J."/>
            <person name="Rosling A."/>
        </authorList>
    </citation>
    <scope>NUCLEOTIDE SEQUENCE</scope>
    <source>
        <strain evidence="1">MT106</strain>
    </source>
</reference>
<evidence type="ECO:0000313" key="1">
    <source>
        <dbReference type="EMBL" id="CAG8679454.1"/>
    </source>
</evidence>
<sequence>YVRVNTEKDIIERKPVSITHEEAAGAPLASLAAWHSLVELGNLPYGEKAEGHTPKVLIIGASGGVGTFAVQLAKKANRASVTAVSSGKNATLLTRLGADRVIDYTQLNYAEVLKEEHDFDLVIDTVGEAGCYDKASPLLKKNGIYVAVATEINEQKLTIGDLAKFGATVVGRKIFGSRTYKPLLDIDRKDFPKVIPYLERKEVVTVIGERFPLQDVSKAHELSEKLHASGKIILKVS</sequence>
<dbReference type="Proteomes" id="UP000789831">
    <property type="component" value="Unassembled WGS sequence"/>
</dbReference>
<gene>
    <name evidence="1" type="ORF">AGERDE_LOCUS12606</name>
</gene>
<dbReference type="EMBL" id="CAJVPL010009858">
    <property type="protein sequence ID" value="CAG8679454.1"/>
    <property type="molecule type" value="Genomic_DNA"/>
</dbReference>
<feature type="non-terminal residue" evidence="1">
    <location>
        <position position="1"/>
    </location>
</feature>
<dbReference type="GO" id="GO:0005739">
    <property type="term" value="C:mitochondrion"/>
    <property type="evidence" value="ECO:0007669"/>
    <property type="project" value="TreeGrafter"/>
</dbReference>
<accession>A0A9N9EI09</accession>
<organism evidence="1 2">
    <name type="scientific">Ambispora gerdemannii</name>
    <dbReference type="NCBI Taxonomy" id="144530"/>
    <lineage>
        <taxon>Eukaryota</taxon>
        <taxon>Fungi</taxon>
        <taxon>Fungi incertae sedis</taxon>
        <taxon>Mucoromycota</taxon>
        <taxon>Glomeromycotina</taxon>
        <taxon>Glomeromycetes</taxon>
        <taxon>Archaeosporales</taxon>
        <taxon>Ambisporaceae</taxon>
        <taxon>Ambispora</taxon>
    </lineage>
</organism>
<evidence type="ECO:0000313" key="2">
    <source>
        <dbReference type="Proteomes" id="UP000789831"/>
    </source>
</evidence>
<proteinExistence type="predicted"/>
<dbReference type="Gene3D" id="3.40.50.720">
    <property type="entry name" value="NAD(P)-binding Rossmann-like Domain"/>
    <property type="match status" value="1"/>
</dbReference>
<dbReference type="OrthoDB" id="9992527at2759"/>
<dbReference type="Gene3D" id="3.90.180.10">
    <property type="entry name" value="Medium-chain alcohol dehydrogenases, catalytic domain"/>
    <property type="match status" value="1"/>
</dbReference>
<dbReference type="AlphaFoldDB" id="A0A9N9EI09"/>
<protein>
    <submittedName>
        <fullName evidence="1">12012_t:CDS:1</fullName>
    </submittedName>
</protein>
<comment type="caution">
    <text evidence="1">The sequence shown here is derived from an EMBL/GenBank/DDBJ whole genome shotgun (WGS) entry which is preliminary data.</text>
</comment>
<dbReference type="PANTHER" id="PTHR11695:SF294">
    <property type="entry name" value="RETICULON-4-INTERACTING PROTEIN 1, MITOCHONDRIAL"/>
    <property type="match status" value="1"/>
</dbReference>
<dbReference type="InterPro" id="IPR036291">
    <property type="entry name" value="NAD(P)-bd_dom_sf"/>
</dbReference>
<dbReference type="PANTHER" id="PTHR11695">
    <property type="entry name" value="ALCOHOL DEHYDROGENASE RELATED"/>
    <property type="match status" value="1"/>
</dbReference>